<dbReference type="PRINTS" id="PR00086">
    <property type="entry name" value="LLDHDRGNASE"/>
</dbReference>
<dbReference type="HOGENOM" id="CLU_013325_4_1_9"/>
<dbReference type="Gene3D" id="3.40.50.720">
    <property type="entry name" value="NAD(P)-binding Rossmann-like Domain"/>
    <property type="match status" value="1"/>
</dbReference>
<dbReference type="AlphaFoldDB" id="F4LVJ4"/>
<dbReference type="InterPro" id="IPR045886">
    <property type="entry name" value="ThiF/MoeB/HesA"/>
</dbReference>
<evidence type="ECO:0000259" key="1">
    <source>
        <dbReference type="Pfam" id="PF00899"/>
    </source>
</evidence>
<dbReference type="KEGG" id="tep:TepRe1_1434"/>
<feature type="domain" description="THIF-type NAD/FAD binding fold" evidence="1">
    <location>
        <begin position="11"/>
        <end position="226"/>
    </location>
</feature>
<dbReference type="SUPFAM" id="SSF69572">
    <property type="entry name" value="Activating enzymes of the ubiquitin-like proteins"/>
    <property type="match status" value="1"/>
</dbReference>
<dbReference type="STRING" id="1209989.TepRe1_1434"/>
<dbReference type="InterPro" id="IPR001557">
    <property type="entry name" value="L-lactate/malate_DH"/>
</dbReference>
<protein>
    <recommendedName>
        <fullName evidence="1">THIF-type NAD/FAD binding fold domain-containing protein</fullName>
    </recommendedName>
</protein>
<dbReference type="EMBL" id="HF563609">
    <property type="protein sequence ID" value="CCP26303.1"/>
    <property type="molecule type" value="Genomic_DNA"/>
</dbReference>
<dbReference type="KEGG" id="tae:TepiRe1_1546"/>
<dbReference type="InterPro" id="IPR000594">
    <property type="entry name" value="ThiF_NAD_FAD-bd"/>
</dbReference>
<dbReference type="GO" id="GO:0061503">
    <property type="term" value="F:tRNA threonylcarbamoyladenosine dehydratase"/>
    <property type="evidence" value="ECO:0007669"/>
    <property type="project" value="TreeGrafter"/>
</dbReference>
<accession>F4LVJ4</accession>
<dbReference type="InterPro" id="IPR035985">
    <property type="entry name" value="Ubiquitin-activating_enz"/>
</dbReference>
<dbReference type="GO" id="GO:0061504">
    <property type="term" value="P:cyclic threonylcarbamoyladenosine biosynthetic process"/>
    <property type="evidence" value="ECO:0007669"/>
    <property type="project" value="TreeGrafter"/>
</dbReference>
<sequence length="228" mass="24736">MKENLFSRTEILVGKDGIEKLKNAKVAVLGLGGVGSFAAEALARAGIGELILVDHDIISPSNINRQIHASCSTVGLHKADVMKNRILDINPCAKVIGIREYYSENTAPDILSGNFDYVVDAIDSLRSKINLIVNCIELGVPIISAMGAGNKLDPTKFKVADISETYVCPMARKVRKELRKLGIKKGLQVVFSTETPLKQHYPPGSVSFVPSVMGLIIAGEVIRRLIRN</sequence>
<dbReference type="GO" id="GO:0016616">
    <property type="term" value="F:oxidoreductase activity, acting on the CH-OH group of donors, NAD or NADP as acceptor"/>
    <property type="evidence" value="ECO:0007669"/>
    <property type="project" value="InterPro"/>
</dbReference>
<accession>L0S348</accession>
<dbReference type="GO" id="GO:0019752">
    <property type="term" value="P:carboxylic acid metabolic process"/>
    <property type="evidence" value="ECO:0007669"/>
    <property type="project" value="InterPro"/>
</dbReference>
<organism evidence="2 3">
    <name type="scientific">Tepidanaerobacter acetatoxydans (strain DSM 21804 / JCM 16047 / Re1)</name>
    <dbReference type="NCBI Taxonomy" id="1209989"/>
    <lineage>
        <taxon>Bacteria</taxon>
        <taxon>Bacillati</taxon>
        <taxon>Bacillota</taxon>
        <taxon>Clostridia</taxon>
        <taxon>Thermosediminibacterales</taxon>
        <taxon>Tepidanaerobacteraceae</taxon>
        <taxon>Tepidanaerobacter</taxon>
    </lineage>
</organism>
<dbReference type="RefSeq" id="WP_013778503.1">
    <property type="nucleotide sequence ID" value="NC_015519.1"/>
</dbReference>
<dbReference type="FunFam" id="3.40.50.720:FF:000141">
    <property type="entry name" value="tRNA threonylcarbamoyladenosine dehydratase"/>
    <property type="match status" value="1"/>
</dbReference>
<dbReference type="CDD" id="cd00755">
    <property type="entry name" value="YgdL_like"/>
    <property type="match status" value="1"/>
</dbReference>
<keyword evidence="3" id="KW-1185">Reference proteome</keyword>
<dbReference type="PATRIC" id="fig|1209989.3.peg.1757"/>
<dbReference type="eggNOG" id="COG1179">
    <property type="taxonomic scope" value="Bacteria"/>
</dbReference>
<evidence type="ECO:0000313" key="3">
    <source>
        <dbReference type="Proteomes" id="UP000010802"/>
    </source>
</evidence>
<evidence type="ECO:0000313" key="2">
    <source>
        <dbReference type="EMBL" id="CCP26303.1"/>
    </source>
</evidence>
<gene>
    <name evidence="2" type="ordered locus">TEPIRE1_1546</name>
</gene>
<dbReference type="Proteomes" id="UP000010802">
    <property type="component" value="Chromosome"/>
</dbReference>
<name>F4LVJ4_TEPAE</name>
<reference evidence="3" key="1">
    <citation type="journal article" date="2013" name="Genome Announc.">
        <title>First genome sequence of a syntrophic acetate-oxidizing bacterium, Tepidanaerobacter acetatoxydans strain Re1.</title>
        <authorList>
            <person name="Manzoor S."/>
            <person name="Bongcam-Rudloff E."/>
            <person name="Schnurer A."/>
            <person name="Muller B."/>
        </authorList>
    </citation>
    <scope>NUCLEOTIDE SEQUENCE [LARGE SCALE GENOMIC DNA]</scope>
    <source>
        <strain evidence="3">Re1</strain>
    </source>
</reference>
<dbReference type="GO" id="GO:0008641">
    <property type="term" value="F:ubiquitin-like modifier activating enzyme activity"/>
    <property type="evidence" value="ECO:0007669"/>
    <property type="project" value="InterPro"/>
</dbReference>
<dbReference type="OrthoDB" id="9804150at2"/>
<dbReference type="Pfam" id="PF00899">
    <property type="entry name" value="ThiF"/>
    <property type="match status" value="1"/>
</dbReference>
<dbReference type="PANTHER" id="PTHR43267">
    <property type="entry name" value="TRNA THREONYLCARBAMOYLADENOSINE DEHYDRATASE"/>
    <property type="match status" value="1"/>
</dbReference>
<dbReference type="PANTHER" id="PTHR43267:SF1">
    <property type="entry name" value="TRNA THREONYLCARBAMOYLADENOSINE DEHYDRATASE"/>
    <property type="match status" value="1"/>
</dbReference>
<proteinExistence type="predicted"/>